<proteinExistence type="predicted"/>
<reference evidence="2" key="1">
    <citation type="submission" date="2015-12" db="EMBL/GenBank/DDBJ databases">
        <authorList>
            <person name="Lauer A."/>
            <person name="Humrighouse B."/>
            <person name="Loparev V."/>
            <person name="Shewmaker P.L."/>
            <person name="Whitney A.M."/>
            <person name="McLaughlin R.W."/>
        </authorList>
    </citation>
    <scope>NUCLEOTIDE SEQUENCE [LARGE SCALE GENOMIC DNA]</scope>
    <source>
        <strain evidence="2">LMG 26678</strain>
    </source>
</reference>
<dbReference type="EMBL" id="CP013655">
    <property type="protein sequence ID" value="ALS37846.1"/>
    <property type="molecule type" value="Genomic_DNA"/>
</dbReference>
<keyword evidence="2" id="KW-1185">Reference proteome</keyword>
<name>A0A0U2WRG2_9ENTE</name>
<dbReference type="RefSeq" id="WP_208927463.1">
    <property type="nucleotide sequence ID" value="NZ_CP013655.1"/>
</dbReference>
<sequence>MSDKPDLNDTYFLKYADRVMKKWMTAFALGELTAAINKVKAEAMKNIPRLPQQDLQYIERCLERSIKQNKVLEIQLNIRDHLGRVKDHVVGTFRGFADLNTAVINSTDGAKQYDQYIDFNDLRHMIVHNFTKWSNKHDEDPYNGMDLEITQDINDFCASYFDDGDFIE</sequence>
<dbReference type="AlphaFoldDB" id="A0A0U2WRG2"/>
<dbReference type="KEGG" id="erx:ATZ35_12010"/>
<accession>A0A0U2WRG2</accession>
<protein>
    <submittedName>
        <fullName evidence="1">Uncharacterized protein</fullName>
    </submittedName>
</protein>
<gene>
    <name evidence="1" type="ORF">ATZ35_12010</name>
</gene>
<dbReference type="Proteomes" id="UP000067523">
    <property type="component" value="Chromosome"/>
</dbReference>
<evidence type="ECO:0000313" key="1">
    <source>
        <dbReference type="EMBL" id="ALS37846.1"/>
    </source>
</evidence>
<organism evidence="1 2">
    <name type="scientific">Enterococcus rotai</name>
    <dbReference type="NCBI Taxonomy" id="118060"/>
    <lineage>
        <taxon>Bacteria</taxon>
        <taxon>Bacillati</taxon>
        <taxon>Bacillota</taxon>
        <taxon>Bacilli</taxon>
        <taxon>Lactobacillales</taxon>
        <taxon>Enterococcaceae</taxon>
        <taxon>Enterococcus</taxon>
    </lineage>
</organism>
<evidence type="ECO:0000313" key="2">
    <source>
        <dbReference type="Proteomes" id="UP000067523"/>
    </source>
</evidence>